<dbReference type="InterPro" id="IPR003660">
    <property type="entry name" value="HAMP_dom"/>
</dbReference>
<name>A0A6N8SIW9_9HYPH</name>
<evidence type="ECO:0000259" key="13">
    <source>
        <dbReference type="PROSITE" id="PS50885"/>
    </source>
</evidence>
<evidence type="ECO:0000256" key="2">
    <source>
        <dbReference type="ARBA" id="ARBA00004370"/>
    </source>
</evidence>
<keyword evidence="15" id="KW-1185">Reference proteome</keyword>
<dbReference type="RefSeq" id="WP_160861171.1">
    <property type="nucleotide sequence ID" value="NZ_WUMK01000008.1"/>
</dbReference>
<evidence type="ECO:0000256" key="5">
    <source>
        <dbReference type="ARBA" id="ARBA00022679"/>
    </source>
</evidence>
<comment type="caution">
    <text evidence="14">The sequence shown here is derived from an EMBL/GenBank/DDBJ whole genome shotgun (WGS) entry which is preliminary data.</text>
</comment>
<evidence type="ECO:0000256" key="6">
    <source>
        <dbReference type="ARBA" id="ARBA00022692"/>
    </source>
</evidence>
<dbReference type="GO" id="GO:0005886">
    <property type="term" value="C:plasma membrane"/>
    <property type="evidence" value="ECO:0007669"/>
    <property type="project" value="TreeGrafter"/>
</dbReference>
<dbReference type="CDD" id="cd00075">
    <property type="entry name" value="HATPase"/>
    <property type="match status" value="1"/>
</dbReference>
<sequence>MNPFPASSLRRRLLAWLLVSTAVIGVVALVDTYWEAVKTANAVSDRVLAGSALAIAERVVVTENGSLEVDIPYVALEMLTSAAQDRVFYRVDGPPGQFITGYQTLPTIDDMKGQPIGFQDATFRGEPIRIAVLQRSASTGINSVPFAVTVAETTIARRQLAQAILIRSALRLAMMIAGAATIVWIAVTVSLRPLYRLSDAIAERSPNDLHPIEQRVPSEVQGVVDTVNSFMVRLQSALDALRHFSGNASHQLRTPLAIIRTQLALASRAGTLEEAQEAARKGDAAVAHAERILAQLLLMAKIDAAGSNEPQQAAPIDIAALTQQLTADRVPSAAETGIDLGYEGEGPALARAEPLLFGELLRNLVENAIAYAGPDAEVTVSVREVADAVLLVVEDNGPGIPPERRSLVRQRFSRGDHNAAPGMGLGLPIVEEIAALFDATMTLENGANDKGLRVTIRFPAAGA</sequence>
<evidence type="ECO:0000259" key="12">
    <source>
        <dbReference type="PROSITE" id="PS50109"/>
    </source>
</evidence>
<dbReference type="InterPro" id="IPR003594">
    <property type="entry name" value="HATPase_dom"/>
</dbReference>
<feature type="domain" description="HAMP" evidence="13">
    <location>
        <begin position="188"/>
        <end position="239"/>
    </location>
</feature>
<comment type="subcellular location">
    <subcellularLocation>
        <location evidence="2">Membrane</location>
    </subcellularLocation>
</comment>
<evidence type="ECO:0000313" key="14">
    <source>
        <dbReference type="EMBL" id="MXN47648.1"/>
    </source>
</evidence>
<comment type="catalytic activity">
    <reaction evidence="1">
        <text>ATP + protein L-histidine = ADP + protein N-phospho-L-histidine.</text>
        <dbReference type="EC" id="2.7.13.3"/>
    </reaction>
</comment>
<dbReference type="InterPro" id="IPR004358">
    <property type="entry name" value="Sig_transdc_His_kin-like_C"/>
</dbReference>
<evidence type="ECO:0000256" key="10">
    <source>
        <dbReference type="ARBA" id="ARBA00023136"/>
    </source>
</evidence>
<evidence type="ECO:0000256" key="8">
    <source>
        <dbReference type="ARBA" id="ARBA00022989"/>
    </source>
</evidence>
<dbReference type="PRINTS" id="PR00344">
    <property type="entry name" value="BCTRLSENSOR"/>
</dbReference>
<dbReference type="EMBL" id="WUMK01000008">
    <property type="protein sequence ID" value="MXN47648.1"/>
    <property type="molecule type" value="Genomic_DNA"/>
</dbReference>
<keyword evidence="8 11" id="KW-1133">Transmembrane helix</keyword>
<dbReference type="CDD" id="cd00082">
    <property type="entry name" value="HisKA"/>
    <property type="match status" value="1"/>
</dbReference>
<dbReference type="InterPro" id="IPR003661">
    <property type="entry name" value="HisK_dim/P_dom"/>
</dbReference>
<dbReference type="SMART" id="SM00387">
    <property type="entry name" value="HATPase_c"/>
    <property type="match status" value="1"/>
</dbReference>
<accession>A0A6N8SIW9</accession>
<dbReference type="Gene3D" id="1.10.287.130">
    <property type="match status" value="1"/>
</dbReference>
<evidence type="ECO:0000256" key="3">
    <source>
        <dbReference type="ARBA" id="ARBA00012438"/>
    </source>
</evidence>
<dbReference type="InterPro" id="IPR013727">
    <property type="entry name" value="2CSK_N"/>
</dbReference>
<keyword evidence="6 11" id="KW-0812">Transmembrane</keyword>
<dbReference type="InterPro" id="IPR050428">
    <property type="entry name" value="TCS_sensor_his_kinase"/>
</dbReference>
<evidence type="ECO:0000256" key="9">
    <source>
        <dbReference type="ARBA" id="ARBA00023012"/>
    </source>
</evidence>
<keyword evidence="4" id="KW-0597">Phosphoprotein</keyword>
<reference evidence="14 15" key="1">
    <citation type="submission" date="2019-12" db="EMBL/GenBank/DDBJ databases">
        <title>Shinella kummerowiae sp. nov., a symbiotic bacterium isolated from root nodules of the herbal legume Kummerowia stipulacea.</title>
        <authorList>
            <person name="Gao J."/>
        </authorList>
    </citation>
    <scope>NUCLEOTIDE SEQUENCE [LARGE SCALE GENOMIC DNA]</scope>
    <source>
        <strain evidence="14 15">CCBAU 25048</strain>
    </source>
</reference>
<protein>
    <recommendedName>
        <fullName evidence="3">histidine kinase</fullName>
        <ecNumber evidence="3">2.7.13.3</ecNumber>
    </recommendedName>
</protein>
<dbReference type="OrthoDB" id="8673316at2"/>
<dbReference type="InterPro" id="IPR005467">
    <property type="entry name" value="His_kinase_dom"/>
</dbReference>
<dbReference type="PROSITE" id="PS50885">
    <property type="entry name" value="HAMP"/>
    <property type="match status" value="1"/>
</dbReference>
<dbReference type="PANTHER" id="PTHR45436:SF1">
    <property type="entry name" value="SENSOR PROTEIN QSEC"/>
    <property type="match status" value="1"/>
</dbReference>
<evidence type="ECO:0000256" key="1">
    <source>
        <dbReference type="ARBA" id="ARBA00000085"/>
    </source>
</evidence>
<dbReference type="GO" id="GO:0000155">
    <property type="term" value="F:phosphorelay sensor kinase activity"/>
    <property type="evidence" value="ECO:0007669"/>
    <property type="project" value="InterPro"/>
</dbReference>
<dbReference type="SUPFAM" id="SSF47384">
    <property type="entry name" value="Homodimeric domain of signal transducing histidine kinase"/>
    <property type="match status" value="1"/>
</dbReference>
<keyword evidence="9" id="KW-0902">Two-component regulatory system</keyword>
<feature type="transmembrane region" description="Helical" evidence="11">
    <location>
        <begin position="172"/>
        <end position="195"/>
    </location>
</feature>
<dbReference type="InterPro" id="IPR036097">
    <property type="entry name" value="HisK_dim/P_sf"/>
</dbReference>
<dbReference type="SUPFAM" id="SSF55874">
    <property type="entry name" value="ATPase domain of HSP90 chaperone/DNA topoisomerase II/histidine kinase"/>
    <property type="match status" value="1"/>
</dbReference>
<organism evidence="14 15">
    <name type="scientific">Shinella kummerowiae</name>
    <dbReference type="NCBI Taxonomy" id="417745"/>
    <lineage>
        <taxon>Bacteria</taxon>
        <taxon>Pseudomonadati</taxon>
        <taxon>Pseudomonadota</taxon>
        <taxon>Alphaproteobacteria</taxon>
        <taxon>Hyphomicrobiales</taxon>
        <taxon>Rhizobiaceae</taxon>
        <taxon>Shinella</taxon>
    </lineage>
</organism>
<dbReference type="PANTHER" id="PTHR45436">
    <property type="entry name" value="SENSOR HISTIDINE KINASE YKOH"/>
    <property type="match status" value="1"/>
</dbReference>
<dbReference type="Proteomes" id="UP000435802">
    <property type="component" value="Unassembled WGS sequence"/>
</dbReference>
<feature type="domain" description="Histidine kinase" evidence="12">
    <location>
        <begin position="247"/>
        <end position="462"/>
    </location>
</feature>
<dbReference type="InterPro" id="IPR036890">
    <property type="entry name" value="HATPase_C_sf"/>
</dbReference>
<dbReference type="PROSITE" id="PS50109">
    <property type="entry name" value="HIS_KIN"/>
    <property type="match status" value="1"/>
</dbReference>
<keyword evidence="10 11" id="KW-0472">Membrane</keyword>
<dbReference type="Pfam" id="PF02518">
    <property type="entry name" value="HATPase_c"/>
    <property type="match status" value="1"/>
</dbReference>
<dbReference type="AlphaFoldDB" id="A0A6N8SIW9"/>
<dbReference type="Pfam" id="PF08521">
    <property type="entry name" value="2CSK_N"/>
    <property type="match status" value="1"/>
</dbReference>
<evidence type="ECO:0000313" key="15">
    <source>
        <dbReference type="Proteomes" id="UP000435802"/>
    </source>
</evidence>
<evidence type="ECO:0000256" key="11">
    <source>
        <dbReference type="SAM" id="Phobius"/>
    </source>
</evidence>
<keyword evidence="5" id="KW-0808">Transferase</keyword>
<proteinExistence type="predicted"/>
<dbReference type="SMART" id="SM00388">
    <property type="entry name" value="HisKA"/>
    <property type="match status" value="1"/>
</dbReference>
<evidence type="ECO:0000256" key="7">
    <source>
        <dbReference type="ARBA" id="ARBA00022777"/>
    </source>
</evidence>
<dbReference type="Gene3D" id="3.30.565.10">
    <property type="entry name" value="Histidine kinase-like ATPase, C-terminal domain"/>
    <property type="match status" value="1"/>
</dbReference>
<dbReference type="Pfam" id="PF00512">
    <property type="entry name" value="HisKA"/>
    <property type="match status" value="1"/>
</dbReference>
<dbReference type="EC" id="2.7.13.3" evidence="3"/>
<evidence type="ECO:0000256" key="4">
    <source>
        <dbReference type="ARBA" id="ARBA00022553"/>
    </source>
</evidence>
<gene>
    <name evidence="14" type="ORF">GR138_20810</name>
</gene>
<keyword evidence="7 14" id="KW-0418">Kinase</keyword>